<dbReference type="Proteomes" id="UP000297475">
    <property type="component" value="Unassembled WGS sequence"/>
</dbReference>
<organism evidence="4 5">
    <name type="scientific">Natronospirillum operosum</name>
    <dbReference type="NCBI Taxonomy" id="2759953"/>
    <lineage>
        <taxon>Bacteria</taxon>
        <taxon>Pseudomonadati</taxon>
        <taxon>Pseudomonadota</taxon>
        <taxon>Gammaproteobacteria</taxon>
        <taxon>Oceanospirillales</taxon>
        <taxon>Natronospirillaceae</taxon>
        <taxon>Natronospirillum</taxon>
    </lineage>
</organism>
<reference evidence="4 5" key="1">
    <citation type="submission" date="2019-04" db="EMBL/GenBank/DDBJ databases">
        <title>Natronospirillum operosus gen. nov., sp. nov., a haloalkaliphilic satellite isolated from decaying biomass of laboratory culture of cyanobacterium Geitlerinema sp. and proposal of Natronospirillaceae fam. nov. and Saccharospirillaceae fam. nov.</title>
        <authorList>
            <person name="Kevbrin V."/>
            <person name="Boltyanskaya Y."/>
            <person name="Koziaeva V."/>
            <person name="Grouzdev D.S."/>
            <person name="Park M."/>
            <person name="Cho J."/>
        </authorList>
    </citation>
    <scope>NUCLEOTIDE SEQUENCE [LARGE SCALE GENOMIC DNA]</scope>
    <source>
        <strain evidence="4 5">G-116</strain>
    </source>
</reference>
<evidence type="ECO:0000313" key="5">
    <source>
        <dbReference type="Proteomes" id="UP000297475"/>
    </source>
</evidence>
<evidence type="ECO:0000313" key="4">
    <source>
        <dbReference type="EMBL" id="TGG90268.1"/>
    </source>
</evidence>
<evidence type="ECO:0000256" key="2">
    <source>
        <dbReference type="ARBA" id="ARBA00022643"/>
    </source>
</evidence>
<sequence>MLEIGVIVGSTRPGRNAQAVAEWVLEGASEVGNATYRMIDIAAFDLPLLDEPLGARAVASMKMEYAQEHTKHWASAIDALDAFVFVTPEYNFGPPASLKNAMDYLYPEWGDKAASFVSYGVSGGARAVAQLRQICAELQLYCVRDSVEFSLSSDFEGFTTFAPKPEAAEGLGTMVHQLERLANALRFMRTDATRAATNGLDSFDQMHT</sequence>
<name>A0A4Z0W4J7_9GAMM</name>
<dbReference type="GO" id="GO:0016491">
    <property type="term" value="F:oxidoreductase activity"/>
    <property type="evidence" value="ECO:0007669"/>
    <property type="project" value="InterPro"/>
</dbReference>
<dbReference type="Pfam" id="PF03358">
    <property type="entry name" value="FMN_red"/>
    <property type="match status" value="1"/>
</dbReference>
<dbReference type="GO" id="GO:0005829">
    <property type="term" value="C:cytosol"/>
    <property type="evidence" value="ECO:0007669"/>
    <property type="project" value="TreeGrafter"/>
</dbReference>
<keyword evidence="2" id="KW-0285">Flavoprotein</keyword>
<dbReference type="AlphaFoldDB" id="A0A4Z0W4J7"/>
<dbReference type="Gene3D" id="3.40.50.360">
    <property type="match status" value="1"/>
</dbReference>
<dbReference type="SUPFAM" id="SSF52218">
    <property type="entry name" value="Flavoproteins"/>
    <property type="match status" value="1"/>
</dbReference>
<dbReference type="RefSeq" id="WP_135484961.1">
    <property type="nucleotide sequence ID" value="NZ_SRMF01000015.1"/>
</dbReference>
<dbReference type="InterPro" id="IPR029039">
    <property type="entry name" value="Flavoprotein-like_sf"/>
</dbReference>
<comment type="caution">
    <text evidence="4">The sequence shown here is derived from an EMBL/GenBank/DDBJ whole genome shotgun (WGS) entry which is preliminary data.</text>
</comment>
<dbReference type="EMBL" id="SRMF01000015">
    <property type="protein sequence ID" value="TGG90268.1"/>
    <property type="molecule type" value="Genomic_DNA"/>
</dbReference>
<evidence type="ECO:0000256" key="1">
    <source>
        <dbReference type="ARBA" id="ARBA00001917"/>
    </source>
</evidence>
<dbReference type="InterPro" id="IPR005025">
    <property type="entry name" value="FMN_Rdtase-like_dom"/>
</dbReference>
<proteinExistence type="predicted"/>
<dbReference type="PANTHER" id="PTHR30543">
    <property type="entry name" value="CHROMATE REDUCTASE"/>
    <property type="match status" value="1"/>
</dbReference>
<protein>
    <submittedName>
        <fullName evidence="4">NADPH-dependent oxidoreductase</fullName>
    </submittedName>
</protein>
<dbReference type="OrthoDB" id="9812295at2"/>
<accession>A0A4Z0W4J7</accession>
<gene>
    <name evidence="4" type="ORF">E4656_19270</name>
</gene>
<evidence type="ECO:0000259" key="3">
    <source>
        <dbReference type="Pfam" id="PF03358"/>
    </source>
</evidence>
<comment type="cofactor">
    <cofactor evidence="1">
        <name>FMN</name>
        <dbReference type="ChEBI" id="CHEBI:58210"/>
    </cofactor>
</comment>
<dbReference type="GO" id="GO:0010181">
    <property type="term" value="F:FMN binding"/>
    <property type="evidence" value="ECO:0007669"/>
    <property type="project" value="TreeGrafter"/>
</dbReference>
<feature type="domain" description="NADPH-dependent FMN reductase-like" evidence="3">
    <location>
        <begin position="3"/>
        <end position="147"/>
    </location>
</feature>
<dbReference type="PANTHER" id="PTHR30543:SF21">
    <property type="entry name" value="NAD(P)H-DEPENDENT FMN REDUCTASE LOT6"/>
    <property type="match status" value="1"/>
</dbReference>
<keyword evidence="2" id="KW-0288">FMN</keyword>
<dbReference type="InterPro" id="IPR050712">
    <property type="entry name" value="NAD(P)H-dep_reductase"/>
</dbReference>
<keyword evidence="5" id="KW-1185">Reference proteome</keyword>